<keyword evidence="4" id="KW-1185">Reference proteome</keyword>
<protein>
    <submittedName>
        <fullName evidence="2 3">Uncharacterized protein</fullName>
    </submittedName>
</protein>
<sequence>MPLTGKQCLFSKFEYEALDTEYYVFIKILCCCHNYCTPLDFFSSWNIPGLSVLYFGKLESDIPCMRLLCVIRPAVKGCLDGVKGCLDGMGRDFSSEGVIMGCAFRGRVLNTEDNLRAPPGGSTGVKKFRYTQPKKKTLFDDDDDEQHTPAQWSYTNAPADIPSPRVSNNGFRNAPPPDDFDLDEVWSIKRNINVPGRAPPVPSNADGWSKNVGKNFYSRHGGLNNVKNGENKISSAGLKENRSPKHWDVSPGPPQKTFSYSYASSTHSAPINLSPAGSPLSPVNRFESQGMSGLMSKGRVTSFASYGVQHKKPF</sequence>
<gene>
    <name evidence="2" type="ORF">CAPTEDRAFT_219070</name>
</gene>
<proteinExistence type="predicted"/>
<accession>R7VGG6</accession>
<dbReference type="HOGENOM" id="CLU_886353_0_0_1"/>
<evidence type="ECO:0000256" key="1">
    <source>
        <dbReference type="SAM" id="MobiDB-lite"/>
    </source>
</evidence>
<organism evidence="2">
    <name type="scientific">Capitella teleta</name>
    <name type="common">Polychaete worm</name>
    <dbReference type="NCBI Taxonomy" id="283909"/>
    <lineage>
        <taxon>Eukaryota</taxon>
        <taxon>Metazoa</taxon>
        <taxon>Spiralia</taxon>
        <taxon>Lophotrochozoa</taxon>
        <taxon>Annelida</taxon>
        <taxon>Polychaeta</taxon>
        <taxon>Sedentaria</taxon>
        <taxon>Scolecida</taxon>
        <taxon>Capitellidae</taxon>
        <taxon>Capitella</taxon>
    </lineage>
</organism>
<reference evidence="2 4" key="2">
    <citation type="journal article" date="2013" name="Nature">
        <title>Insights into bilaterian evolution from three spiralian genomes.</title>
        <authorList>
            <person name="Simakov O."/>
            <person name="Marletaz F."/>
            <person name="Cho S.J."/>
            <person name="Edsinger-Gonzales E."/>
            <person name="Havlak P."/>
            <person name="Hellsten U."/>
            <person name="Kuo D.H."/>
            <person name="Larsson T."/>
            <person name="Lv J."/>
            <person name="Arendt D."/>
            <person name="Savage R."/>
            <person name="Osoegawa K."/>
            <person name="de Jong P."/>
            <person name="Grimwood J."/>
            <person name="Chapman J.A."/>
            <person name="Shapiro H."/>
            <person name="Aerts A."/>
            <person name="Otillar R.P."/>
            <person name="Terry A.Y."/>
            <person name="Boore J.L."/>
            <person name="Grigoriev I.V."/>
            <person name="Lindberg D.R."/>
            <person name="Seaver E.C."/>
            <person name="Weisblat D.A."/>
            <person name="Putnam N.H."/>
            <person name="Rokhsar D.S."/>
        </authorList>
    </citation>
    <scope>NUCLEOTIDE SEQUENCE</scope>
    <source>
        <strain evidence="2 4">I ESC-2004</strain>
    </source>
</reference>
<evidence type="ECO:0000313" key="2">
    <source>
        <dbReference type="EMBL" id="ELU17943.1"/>
    </source>
</evidence>
<dbReference type="EMBL" id="KB292229">
    <property type="protein sequence ID" value="ELU17943.1"/>
    <property type="molecule type" value="Genomic_DNA"/>
</dbReference>
<evidence type="ECO:0000313" key="4">
    <source>
        <dbReference type="Proteomes" id="UP000014760"/>
    </source>
</evidence>
<reference evidence="4" key="1">
    <citation type="submission" date="2012-12" db="EMBL/GenBank/DDBJ databases">
        <authorList>
            <person name="Hellsten U."/>
            <person name="Grimwood J."/>
            <person name="Chapman J.A."/>
            <person name="Shapiro H."/>
            <person name="Aerts A."/>
            <person name="Otillar R.P."/>
            <person name="Terry A.Y."/>
            <person name="Boore J.L."/>
            <person name="Simakov O."/>
            <person name="Marletaz F."/>
            <person name="Cho S.-J."/>
            <person name="Edsinger-Gonzales E."/>
            <person name="Havlak P."/>
            <person name="Kuo D.-H."/>
            <person name="Larsson T."/>
            <person name="Lv J."/>
            <person name="Arendt D."/>
            <person name="Savage R."/>
            <person name="Osoegawa K."/>
            <person name="de Jong P."/>
            <person name="Lindberg D.R."/>
            <person name="Seaver E.C."/>
            <person name="Weisblat D.A."/>
            <person name="Putnam N.H."/>
            <person name="Grigoriev I.V."/>
            <person name="Rokhsar D.S."/>
        </authorList>
    </citation>
    <scope>NUCLEOTIDE SEQUENCE</scope>
    <source>
        <strain evidence="4">I ESC-2004</strain>
    </source>
</reference>
<feature type="region of interest" description="Disordered" evidence="1">
    <location>
        <begin position="137"/>
        <end position="163"/>
    </location>
</feature>
<evidence type="ECO:0000313" key="3">
    <source>
        <dbReference type="EnsemblMetazoa" id="CapteP219070"/>
    </source>
</evidence>
<reference evidence="3" key="3">
    <citation type="submission" date="2015-06" db="UniProtKB">
        <authorList>
            <consortium name="EnsemblMetazoa"/>
        </authorList>
    </citation>
    <scope>IDENTIFICATION</scope>
</reference>
<dbReference type="AlphaFoldDB" id="R7VGG6"/>
<dbReference type="EMBL" id="AMQN01016604">
    <property type="status" value="NOT_ANNOTATED_CDS"/>
    <property type="molecule type" value="Genomic_DNA"/>
</dbReference>
<name>R7VGG6_CAPTE</name>
<dbReference type="EnsemblMetazoa" id="CapteT219070">
    <property type="protein sequence ID" value="CapteP219070"/>
    <property type="gene ID" value="CapteG219070"/>
</dbReference>
<dbReference type="OrthoDB" id="6154260at2759"/>
<dbReference type="Proteomes" id="UP000014760">
    <property type="component" value="Unassembled WGS sequence"/>
</dbReference>